<dbReference type="AlphaFoldDB" id="A0A0G2FYT7"/>
<dbReference type="EMBL" id="LCUC01000021">
    <property type="protein sequence ID" value="KKY39302.1"/>
    <property type="molecule type" value="Genomic_DNA"/>
</dbReference>
<sequence>MAFNDIFPHIGSTGSAFSGLEVSYRFFAWLWAKFFGEPQESTPEGFAARDSATWSAVPNLLLAILKVLLEINDHLRQINEGMDRCRLWLEPINDSIGRAL</sequence>
<keyword evidence="2" id="KW-1185">Reference proteome</keyword>
<evidence type="ECO:0000313" key="2">
    <source>
        <dbReference type="Proteomes" id="UP000034680"/>
    </source>
</evidence>
<organism evidence="1 2">
    <name type="scientific">Diaporthe ampelina</name>
    <dbReference type="NCBI Taxonomy" id="1214573"/>
    <lineage>
        <taxon>Eukaryota</taxon>
        <taxon>Fungi</taxon>
        <taxon>Dikarya</taxon>
        <taxon>Ascomycota</taxon>
        <taxon>Pezizomycotina</taxon>
        <taxon>Sordariomycetes</taxon>
        <taxon>Sordariomycetidae</taxon>
        <taxon>Diaporthales</taxon>
        <taxon>Diaporthaceae</taxon>
        <taxon>Diaporthe</taxon>
    </lineage>
</organism>
<comment type="caution">
    <text evidence="1">The sequence shown here is derived from an EMBL/GenBank/DDBJ whole genome shotgun (WGS) entry which is preliminary data.</text>
</comment>
<proteinExistence type="predicted"/>
<reference evidence="1 2" key="1">
    <citation type="submission" date="2015-05" db="EMBL/GenBank/DDBJ databases">
        <title>Distinctive expansion of gene families associated with plant cell wall degradation and secondary metabolism in the genomes of grapevine trunk pathogens.</title>
        <authorList>
            <person name="Lawrence D.P."/>
            <person name="Travadon R."/>
            <person name="Rolshausen P.E."/>
            <person name="Baumgartner K."/>
        </authorList>
    </citation>
    <scope>NUCLEOTIDE SEQUENCE [LARGE SCALE GENOMIC DNA]</scope>
    <source>
        <strain evidence="1">DA912</strain>
    </source>
</reference>
<accession>A0A0G2FYT7</accession>
<evidence type="ECO:0000313" key="1">
    <source>
        <dbReference type="EMBL" id="KKY39302.1"/>
    </source>
</evidence>
<dbReference type="Proteomes" id="UP000034680">
    <property type="component" value="Unassembled WGS sequence"/>
</dbReference>
<dbReference type="OrthoDB" id="5196958at2759"/>
<gene>
    <name evidence="1" type="ORF">UCDDA912_g00655</name>
</gene>
<name>A0A0G2FYT7_9PEZI</name>
<protein>
    <submittedName>
        <fullName evidence="1">Uncharacterized protein</fullName>
    </submittedName>
</protein>
<reference evidence="1 2" key="2">
    <citation type="submission" date="2015-05" db="EMBL/GenBank/DDBJ databases">
        <authorList>
            <person name="Morales-Cruz A."/>
            <person name="Amrine K.C."/>
            <person name="Cantu D."/>
        </authorList>
    </citation>
    <scope>NUCLEOTIDE SEQUENCE [LARGE SCALE GENOMIC DNA]</scope>
    <source>
        <strain evidence="1">DA912</strain>
    </source>
</reference>